<proteinExistence type="predicted"/>
<comment type="caution">
    <text evidence="2">The sequence shown here is derived from an EMBL/GenBank/DDBJ whole genome shotgun (WGS) entry which is preliminary data.</text>
</comment>
<protein>
    <recommendedName>
        <fullName evidence="4">Lipoprotein</fullName>
    </recommendedName>
</protein>
<sequence>MKNKKTLIWGAGLLLVLALGLFSFFYLNRSAHKEKRTYRTFEAITSRDIIVFGENKQFVAITRGWSAGKRYTISQEGHILDKVDGKRVPDHPQRKEEHWNVVIFDLDQEGYPSQKVDLYQAVRSYNPSYFPIMSNHLIHYQEVDYLTVTIRPEGAKDSDKDKKVFLNLETHEISEIPEEYKKINPKFNWIDPSNPTLSSDVNATTLRNIARENGYLLLNLLKNDSSIKDAPKKGSRINLTSENPQVKEILDRGGTVYGRQGVVTSEDWFNHMLHWLAPEGESDLTVYPVDRPYASNAQPLTDYPIQSYQDYLNWKEQQEKKE</sequence>
<organism evidence="2 3">
    <name type="scientific">Streptococcus sanguinis</name>
    <dbReference type="NCBI Taxonomy" id="1305"/>
    <lineage>
        <taxon>Bacteria</taxon>
        <taxon>Bacillati</taxon>
        <taxon>Bacillota</taxon>
        <taxon>Bacilli</taxon>
        <taxon>Lactobacillales</taxon>
        <taxon>Streptococcaceae</taxon>
        <taxon>Streptococcus</taxon>
    </lineage>
</organism>
<evidence type="ECO:0008006" key="4">
    <source>
        <dbReference type="Google" id="ProtNLM"/>
    </source>
</evidence>
<accession>A0ABD7JK95</accession>
<evidence type="ECO:0000313" key="2">
    <source>
        <dbReference type="EMBL" id="RSI23245.1"/>
    </source>
</evidence>
<reference evidence="2 3" key="1">
    <citation type="submission" date="2018-11" db="EMBL/GenBank/DDBJ databases">
        <title>Species Designations Belie Phenotypic and Genotypic Heterogeneity in Oral Streptococci.</title>
        <authorList>
            <person name="Velsko I."/>
        </authorList>
    </citation>
    <scope>NUCLEOTIDE SEQUENCE [LARGE SCALE GENOMIC DNA]</scope>
    <source>
        <strain evidence="2 3">BCC20</strain>
    </source>
</reference>
<evidence type="ECO:0000256" key="1">
    <source>
        <dbReference type="SAM" id="Phobius"/>
    </source>
</evidence>
<keyword evidence="1" id="KW-0812">Transmembrane</keyword>
<dbReference type="AlphaFoldDB" id="A0ABD7JK95"/>
<feature type="transmembrane region" description="Helical" evidence="1">
    <location>
        <begin position="6"/>
        <end position="27"/>
    </location>
</feature>
<evidence type="ECO:0000313" key="3">
    <source>
        <dbReference type="Proteomes" id="UP000280549"/>
    </source>
</evidence>
<gene>
    <name evidence="2" type="ORF">D8881_09180</name>
</gene>
<keyword evidence="1" id="KW-0472">Membrane</keyword>
<name>A0ABD7JK95_STRSA</name>
<dbReference type="RefSeq" id="WP_260467850.1">
    <property type="nucleotide sequence ID" value="NZ_CP071414.1"/>
</dbReference>
<keyword evidence="1" id="KW-1133">Transmembrane helix</keyword>
<dbReference type="Proteomes" id="UP000280549">
    <property type="component" value="Unassembled WGS sequence"/>
</dbReference>
<dbReference type="EMBL" id="RJMR01000007">
    <property type="protein sequence ID" value="RSI23245.1"/>
    <property type="molecule type" value="Genomic_DNA"/>
</dbReference>